<name>A0A517T1M4_9BACT</name>
<evidence type="ECO:0000256" key="1">
    <source>
        <dbReference type="SAM" id="MobiDB-lite"/>
    </source>
</evidence>
<dbReference type="AlphaFoldDB" id="A0A517T1M4"/>
<dbReference type="Proteomes" id="UP000315003">
    <property type="component" value="Chromosome"/>
</dbReference>
<dbReference type="OrthoDB" id="278759at2"/>
<evidence type="ECO:0000313" key="2">
    <source>
        <dbReference type="EMBL" id="QDT62285.1"/>
    </source>
</evidence>
<dbReference type="EMBL" id="CP036272">
    <property type="protein sequence ID" value="QDT62285.1"/>
    <property type="molecule type" value="Genomic_DNA"/>
</dbReference>
<feature type="region of interest" description="Disordered" evidence="1">
    <location>
        <begin position="163"/>
        <end position="187"/>
    </location>
</feature>
<sequence length="187" mass="21020">MKTMGPAVSRGHSCLCFPVKAWQRLVFVLIASLPLCFTGCGQGSSSVVLTTESVDLDDRPESLIELSQKMRTLLKEIHQQTASDEDKAMLAKLIALTPEYAADTDLAEKHWIPIHQLSEAIVQSIQSGPGSWGVERQKQVSQLCQLSEDAWETLEPDKQIDRFLPHNHEDHGHHHHDEHGHDEHDDH</sequence>
<evidence type="ECO:0000313" key="3">
    <source>
        <dbReference type="Proteomes" id="UP000315003"/>
    </source>
</evidence>
<accession>A0A517T1M4</accession>
<gene>
    <name evidence="2" type="ORF">SV7mr_48320</name>
</gene>
<reference evidence="2 3" key="1">
    <citation type="submission" date="2019-02" db="EMBL/GenBank/DDBJ databases">
        <title>Deep-cultivation of Planctomycetes and their phenomic and genomic characterization uncovers novel biology.</title>
        <authorList>
            <person name="Wiegand S."/>
            <person name="Jogler M."/>
            <person name="Boedeker C."/>
            <person name="Pinto D."/>
            <person name="Vollmers J."/>
            <person name="Rivas-Marin E."/>
            <person name="Kohn T."/>
            <person name="Peeters S.H."/>
            <person name="Heuer A."/>
            <person name="Rast P."/>
            <person name="Oberbeckmann S."/>
            <person name="Bunk B."/>
            <person name="Jeske O."/>
            <person name="Meyerdierks A."/>
            <person name="Storesund J.E."/>
            <person name="Kallscheuer N."/>
            <person name="Luecker S."/>
            <person name="Lage O.M."/>
            <person name="Pohl T."/>
            <person name="Merkel B.J."/>
            <person name="Hornburger P."/>
            <person name="Mueller R.-W."/>
            <person name="Bruemmer F."/>
            <person name="Labrenz M."/>
            <person name="Spormann A.M."/>
            <person name="Op den Camp H."/>
            <person name="Overmann J."/>
            <person name="Amann R."/>
            <person name="Jetten M.S.M."/>
            <person name="Mascher T."/>
            <person name="Medema M.H."/>
            <person name="Devos D.P."/>
            <person name="Kaster A.-K."/>
            <person name="Ovreas L."/>
            <person name="Rohde M."/>
            <person name="Galperin M.Y."/>
            <person name="Jogler C."/>
        </authorList>
    </citation>
    <scope>NUCLEOTIDE SEQUENCE [LARGE SCALE GENOMIC DNA]</scope>
    <source>
        <strain evidence="2 3">SV_7m_r</strain>
    </source>
</reference>
<proteinExistence type="predicted"/>
<dbReference type="RefSeq" id="WP_145276955.1">
    <property type="nucleotide sequence ID" value="NZ_CP036272.1"/>
</dbReference>
<organism evidence="2 3">
    <name type="scientific">Stieleria bergensis</name>
    <dbReference type="NCBI Taxonomy" id="2528025"/>
    <lineage>
        <taxon>Bacteria</taxon>
        <taxon>Pseudomonadati</taxon>
        <taxon>Planctomycetota</taxon>
        <taxon>Planctomycetia</taxon>
        <taxon>Pirellulales</taxon>
        <taxon>Pirellulaceae</taxon>
        <taxon>Stieleria</taxon>
    </lineage>
</organism>
<protein>
    <submittedName>
        <fullName evidence="2">Uncharacterized protein</fullName>
    </submittedName>
</protein>
<keyword evidence="3" id="KW-1185">Reference proteome</keyword>